<dbReference type="Proteomes" id="UP000823775">
    <property type="component" value="Unassembled WGS sequence"/>
</dbReference>
<proteinExistence type="predicted"/>
<comment type="caution">
    <text evidence="1">The sequence shown here is derived from an EMBL/GenBank/DDBJ whole genome shotgun (WGS) entry which is preliminary data.</text>
</comment>
<reference evidence="1 2" key="1">
    <citation type="journal article" date="2021" name="BMC Genomics">
        <title>Datura genome reveals duplications of psychoactive alkaloid biosynthetic genes and high mutation rate following tissue culture.</title>
        <authorList>
            <person name="Rajewski A."/>
            <person name="Carter-House D."/>
            <person name="Stajich J."/>
            <person name="Litt A."/>
        </authorList>
    </citation>
    <scope>NUCLEOTIDE SEQUENCE [LARGE SCALE GENOMIC DNA]</scope>
    <source>
        <strain evidence="1">AR-01</strain>
    </source>
</reference>
<dbReference type="EMBL" id="JACEIK010002248">
    <property type="protein sequence ID" value="MCD9559989.1"/>
    <property type="molecule type" value="Genomic_DNA"/>
</dbReference>
<keyword evidence="2" id="KW-1185">Reference proteome</keyword>
<gene>
    <name evidence="1" type="ORF">HAX54_018374</name>
</gene>
<sequence length="107" mass="12442">MVKKLLDFVESRRLLLYPLSVFDESLSEGVSRKDRRMDFDSKGNGLEMTPVKRLRPDREVDPSSCRDTSWITNSMERIIKSSLTSQRNFNGQSGVAPHYFRLEEIML</sequence>
<evidence type="ECO:0000313" key="1">
    <source>
        <dbReference type="EMBL" id="MCD9559989.1"/>
    </source>
</evidence>
<organism evidence="1 2">
    <name type="scientific">Datura stramonium</name>
    <name type="common">Jimsonweed</name>
    <name type="synonym">Common thornapple</name>
    <dbReference type="NCBI Taxonomy" id="4076"/>
    <lineage>
        <taxon>Eukaryota</taxon>
        <taxon>Viridiplantae</taxon>
        <taxon>Streptophyta</taxon>
        <taxon>Embryophyta</taxon>
        <taxon>Tracheophyta</taxon>
        <taxon>Spermatophyta</taxon>
        <taxon>Magnoliopsida</taxon>
        <taxon>eudicotyledons</taxon>
        <taxon>Gunneridae</taxon>
        <taxon>Pentapetalae</taxon>
        <taxon>asterids</taxon>
        <taxon>lamiids</taxon>
        <taxon>Solanales</taxon>
        <taxon>Solanaceae</taxon>
        <taxon>Solanoideae</taxon>
        <taxon>Datureae</taxon>
        <taxon>Datura</taxon>
    </lineage>
</organism>
<evidence type="ECO:0000313" key="2">
    <source>
        <dbReference type="Proteomes" id="UP000823775"/>
    </source>
</evidence>
<accession>A0ABS8UM64</accession>
<protein>
    <submittedName>
        <fullName evidence="1">Uncharacterized protein</fullName>
    </submittedName>
</protein>
<name>A0ABS8UM64_DATST</name>